<proteinExistence type="inferred from homology"/>
<evidence type="ECO:0000313" key="8">
    <source>
        <dbReference type="Proteomes" id="UP001602089"/>
    </source>
</evidence>
<dbReference type="InterPro" id="IPR000064">
    <property type="entry name" value="NLP_P60_dom"/>
</dbReference>
<evidence type="ECO:0000256" key="2">
    <source>
        <dbReference type="ARBA" id="ARBA00022670"/>
    </source>
</evidence>
<feature type="transmembrane region" description="Helical" evidence="5">
    <location>
        <begin position="12"/>
        <end position="38"/>
    </location>
</feature>
<dbReference type="Pfam" id="PF00877">
    <property type="entry name" value="NLPC_P60"/>
    <property type="match status" value="1"/>
</dbReference>
<evidence type="ECO:0000256" key="4">
    <source>
        <dbReference type="ARBA" id="ARBA00022807"/>
    </source>
</evidence>
<keyword evidence="3" id="KW-0378">Hydrolase</keyword>
<organism evidence="7 8">
    <name type="scientific">Nocardia elegans</name>
    <dbReference type="NCBI Taxonomy" id="300029"/>
    <lineage>
        <taxon>Bacteria</taxon>
        <taxon>Bacillati</taxon>
        <taxon>Actinomycetota</taxon>
        <taxon>Actinomycetes</taxon>
        <taxon>Mycobacteriales</taxon>
        <taxon>Nocardiaceae</taxon>
        <taxon>Nocardia</taxon>
    </lineage>
</organism>
<evidence type="ECO:0000256" key="1">
    <source>
        <dbReference type="ARBA" id="ARBA00007074"/>
    </source>
</evidence>
<dbReference type="RefSeq" id="WP_387133178.1">
    <property type="nucleotide sequence ID" value="NZ_JBIATK010000026.1"/>
</dbReference>
<protein>
    <submittedName>
        <fullName evidence="7">NlpC/P60 family protein</fullName>
    </submittedName>
</protein>
<feature type="domain" description="NlpC/P60" evidence="6">
    <location>
        <begin position="206"/>
        <end position="266"/>
    </location>
</feature>
<evidence type="ECO:0000259" key="6">
    <source>
        <dbReference type="Pfam" id="PF00877"/>
    </source>
</evidence>
<reference evidence="7 8" key="1">
    <citation type="submission" date="2024-10" db="EMBL/GenBank/DDBJ databases">
        <title>The Natural Products Discovery Center: Release of the First 8490 Sequenced Strains for Exploring Actinobacteria Biosynthetic Diversity.</title>
        <authorList>
            <person name="Kalkreuter E."/>
            <person name="Kautsar S.A."/>
            <person name="Yang D."/>
            <person name="Bader C.D."/>
            <person name="Teijaro C.N."/>
            <person name="Fluegel L."/>
            <person name="Davis C.M."/>
            <person name="Simpson J.R."/>
            <person name="Lauterbach L."/>
            <person name="Steele A.D."/>
            <person name="Gui C."/>
            <person name="Meng S."/>
            <person name="Li G."/>
            <person name="Viehrig K."/>
            <person name="Ye F."/>
            <person name="Su P."/>
            <person name="Kiefer A.F."/>
            <person name="Nichols A."/>
            <person name="Cepeda A.J."/>
            <person name="Yan W."/>
            <person name="Fan B."/>
            <person name="Jiang Y."/>
            <person name="Adhikari A."/>
            <person name="Zheng C.-J."/>
            <person name="Schuster L."/>
            <person name="Cowan T.M."/>
            <person name="Smanski M.J."/>
            <person name="Chevrette M.G."/>
            <person name="De Carvalho L.P.S."/>
            <person name="Shen B."/>
        </authorList>
    </citation>
    <scope>NUCLEOTIDE SEQUENCE [LARGE SCALE GENOMIC DNA]</scope>
    <source>
        <strain evidence="7 8">NPDC001867</strain>
    </source>
</reference>
<comment type="similarity">
    <text evidence="1">Belongs to the peptidase C40 family.</text>
</comment>
<keyword evidence="5" id="KW-1133">Transmembrane helix</keyword>
<dbReference type="Gene3D" id="3.90.1720.10">
    <property type="entry name" value="endopeptidase domain like (from Nostoc punctiforme)"/>
    <property type="match status" value="1"/>
</dbReference>
<name>A0ABW6TQM8_9NOCA</name>
<dbReference type="InterPro" id="IPR038765">
    <property type="entry name" value="Papain-like_cys_pep_sf"/>
</dbReference>
<dbReference type="SUPFAM" id="SSF54001">
    <property type="entry name" value="Cysteine proteinases"/>
    <property type="match status" value="1"/>
</dbReference>
<keyword evidence="5" id="KW-0472">Membrane</keyword>
<comment type="caution">
    <text evidence="7">The sequence shown here is derived from an EMBL/GenBank/DDBJ whole genome shotgun (WGS) entry which is preliminary data.</text>
</comment>
<evidence type="ECO:0000256" key="3">
    <source>
        <dbReference type="ARBA" id="ARBA00022801"/>
    </source>
</evidence>
<keyword evidence="4" id="KW-0788">Thiol protease</keyword>
<sequence length="285" mass="28592">MNNRPDGLRTALAFVPWWAWGLVVVVALCGVVLMGAVFPTAAQSGSSASDLQCQCASAIGDDPSETPTATTTTTGSKCGGGGTVAASDIPSTNPYASVTADPSDTDVSDWIRSCLSGPMQSAPYQMPELAYGNTGFAGRCAGALAAGYRSEAAGMAELVRGVIYQASVAATTQRCEKTSLDGIPAPTGNGCQTSTDAIRGSNSGAVILPTTLAGQAICGQRVQLSAASAGDVVFWDYGSRGPARAGVALGDGTMITADATTGSLVQQTIPTSRGVQVKRVLGAGA</sequence>
<dbReference type="Proteomes" id="UP001602089">
    <property type="component" value="Unassembled WGS sequence"/>
</dbReference>
<evidence type="ECO:0000256" key="5">
    <source>
        <dbReference type="SAM" id="Phobius"/>
    </source>
</evidence>
<accession>A0ABW6TQM8</accession>
<keyword evidence="5" id="KW-0812">Transmembrane</keyword>
<keyword evidence="2" id="KW-0645">Protease</keyword>
<dbReference type="EMBL" id="JBIATK010000026">
    <property type="protein sequence ID" value="MFF4028132.1"/>
    <property type="molecule type" value="Genomic_DNA"/>
</dbReference>
<evidence type="ECO:0000313" key="7">
    <source>
        <dbReference type="EMBL" id="MFF4028132.1"/>
    </source>
</evidence>
<keyword evidence="8" id="KW-1185">Reference proteome</keyword>
<gene>
    <name evidence="7" type="ORF">ACFYY5_35360</name>
</gene>